<accession>A0ABM8QK47</accession>
<organism evidence="1 2">
    <name type="scientific">Nitrospira defluvii</name>
    <dbReference type="NCBI Taxonomy" id="330214"/>
    <lineage>
        <taxon>Bacteria</taxon>
        <taxon>Pseudomonadati</taxon>
        <taxon>Nitrospirota</taxon>
        <taxon>Nitrospiria</taxon>
        <taxon>Nitrospirales</taxon>
        <taxon>Nitrospiraceae</taxon>
        <taxon>Nitrospira</taxon>
    </lineage>
</organism>
<reference evidence="1 2" key="1">
    <citation type="submission" date="2021-02" db="EMBL/GenBank/DDBJ databases">
        <authorList>
            <person name="Han P."/>
        </authorList>
    </citation>
    <scope>NUCLEOTIDE SEQUENCE [LARGE SCALE GENOMIC DNA]</scope>
    <source>
        <strain evidence="1">Candidatus Nitrospira sp. ZN2</strain>
    </source>
</reference>
<keyword evidence="2" id="KW-1185">Reference proteome</keyword>
<dbReference type="Proteomes" id="UP000675880">
    <property type="component" value="Unassembled WGS sequence"/>
</dbReference>
<proteinExistence type="predicted"/>
<protein>
    <submittedName>
        <fullName evidence="1">FPG_CAT domain-containing protein</fullName>
    </submittedName>
</protein>
<evidence type="ECO:0000313" key="2">
    <source>
        <dbReference type="Proteomes" id="UP000675880"/>
    </source>
</evidence>
<sequence>MWKSVGVIVMLFCVGCSLDASSRGPFGPEDPETAIPKRPLPAQVPTRHILEFTADESPEHVKPKMAGTVTDAAVIRSAGPIMQLSAAEIASLKKAAEADPRVQTLLGARWGFIDADPSPPKSKVSFGCCRASARFARLMYFSYSHNVAVDVRMKDGSVLQAARAEEYLPPEGPQDVARGIELARADPRLAGKVQDLRGHGLLMQPDRGFFRNDPGYGHRVIWITFSQGVGGDPKYWAQVDLTDDRVLDAGEEPPR</sequence>
<dbReference type="EMBL" id="CAJNBJ010000001">
    <property type="protein sequence ID" value="CAE6700375.1"/>
    <property type="molecule type" value="Genomic_DNA"/>
</dbReference>
<evidence type="ECO:0000313" key="1">
    <source>
        <dbReference type="EMBL" id="CAE6700375.1"/>
    </source>
</evidence>
<comment type="caution">
    <text evidence="1">The sequence shown here is derived from an EMBL/GenBank/DDBJ whole genome shotgun (WGS) entry which is preliminary data.</text>
</comment>
<name>A0ABM8QK47_9BACT</name>
<gene>
    <name evidence="1" type="ORF">NSPZN2_10703</name>
</gene>